<evidence type="ECO:0000256" key="1">
    <source>
        <dbReference type="ARBA" id="ARBA00022679"/>
    </source>
</evidence>
<name>A0ABP8A1S5_9SPHI</name>
<keyword evidence="4" id="KW-1185">Reference proteome</keyword>
<comment type="caution">
    <text evidence="3">The sequence shown here is derived from an EMBL/GenBank/DDBJ whole genome shotgun (WGS) entry which is preliminary data.</text>
</comment>
<dbReference type="EMBL" id="BAAAZK010000006">
    <property type="protein sequence ID" value="GAA4175703.1"/>
    <property type="molecule type" value="Genomic_DNA"/>
</dbReference>
<protein>
    <submittedName>
        <fullName evidence="3">Glycosyltransferase family 4 protein</fullName>
    </submittedName>
</protein>
<dbReference type="Proteomes" id="UP001500167">
    <property type="component" value="Unassembled WGS sequence"/>
</dbReference>
<feature type="domain" description="Glycosyltransferase subfamily 4-like N-terminal" evidence="2">
    <location>
        <begin position="32"/>
        <end position="216"/>
    </location>
</feature>
<proteinExistence type="predicted"/>
<dbReference type="InterPro" id="IPR028098">
    <property type="entry name" value="Glyco_trans_4-like_N"/>
</dbReference>
<organism evidence="3 4">
    <name type="scientific">Sphingobacterium ginsenosidimutans</name>
    <dbReference type="NCBI Taxonomy" id="687845"/>
    <lineage>
        <taxon>Bacteria</taxon>
        <taxon>Pseudomonadati</taxon>
        <taxon>Bacteroidota</taxon>
        <taxon>Sphingobacteriia</taxon>
        <taxon>Sphingobacteriales</taxon>
        <taxon>Sphingobacteriaceae</taxon>
        <taxon>Sphingobacterium</taxon>
    </lineage>
</organism>
<evidence type="ECO:0000313" key="4">
    <source>
        <dbReference type="Proteomes" id="UP001500167"/>
    </source>
</evidence>
<dbReference type="Gene3D" id="3.40.50.2000">
    <property type="entry name" value="Glycogen Phosphorylase B"/>
    <property type="match status" value="2"/>
</dbReference>
<dbReference type="PANTHER" id="PTHR46401:SF2">
    <property type="entry name" value="GLYCOSYLTRANSFERASE WBBK-RELATED"/>
    <property type="match status" value="1"/>
</dbReference>
<dbReference type="SUPFAM" id="SSF53756">
    <property type="entry name" value="UDP-Glycosyltransferase/glycogen phosphorylase"/>
    <property type="match status" value="1"/>
</dbReference>
<dbReference type="PANTHER" id="PTHR46401">
    <property type="entry name" value="GLYCOSYLTRANSFERASE WBBK-RELATED"/>
    <property type="match status" value="1"/>
</dbReference>
<dbReference type="RefSeq" id="WP_259185921.1">
    <property type="nucleotide sequence ID" value="NZ_BAAAZK010000006.1"/>
</dbReference>
<keyword evidence="1" id="KW-0808">Transferase</keyword>
<dbReference type="Pfam" id="PF13439">
    <property type="entry name" value="Glyco_transf_4"/>
    <property type="match status" value="1"/>
</dbReference>
<evidence type="ECO:0000313" key="3">
    <source>
        <dbReference type="EMBL" id="GAA4175703.1"/>
    </source>
</evidence>
<reference evidence="4" key="1">
    <citation type="journal article" date="2019" name="Int. J. Syst. Evol. Microbiol.">
        <title>The Global Catalogue of Microorganisms (GCM) 10K type strain sequencing project: providing services to taxonomists for standard genome sequencing and annotation.</title>
        <authorList>
            <consortium name="The Broad Institute Genomics Platform"/>
            <consortium name="The Broad Institute Genome Sequencing Center for Infectious Disease"/>
            <person name="Wu L."/>
            <person name="Ma J."/>
        </authorList>
    </citation>
    <scope>NUCLEOTIDE SEQUENCE [LARGE SCALE GENOMIC DNA]</scope>
    <source>
        <strain evidence="4">JCM 16722</strain>
    </source>
</reference>
<accession>A0ABP8A1S5</accession>
<sequence length="405" mass="46005">MTVFQISSELNIGSVGRIAEQIGEAVLAKGGKSIIAYGREGAASKSSSYKIGDKVDFYIHALGTRFTDRHGFFSIGATKKLIREIERINPDVIHMQHLHGYYINIELLFNFLATFGKPIIWTFHDCWSYTGHCAYYDLVGCSKWQTECGHCPQLGEYPKAFFKDNSRRNFLDKKRLFNSVKNLTIVPVSKWLEKEVRKSFLSSHRIKTIQNGIDVDKFRYSGNNIKTQFNIEDKFVILGVANPWDTRKGLRFFIEMASSLTDRFQIVLIGLSKRQIAELPPNIIALKRTNNIDELVDFYSSADVFVNPTLEDTFPTTNLEALACGTPVVTFDSGGSSEAVDAGTGIVVRQKDSASLSEAIFEIERNGKAYYSSNCKERARNNFKKEDRFQDYIELYYDILNKSSR</sequence>
<dbReference type="Pfam" id="PF13692">
    <property type="entry name" value="Glyco_trans_1_4"/>
    <property type="match status" value="1"/>
</dbReference>
<evidence type="ECO:0000259" key="2">
    <source>
        <dbReference type="Pfam" id="PF13439"/>
    </source>
</evidence>
<gene>
    <name evidence="3" type="ORF">GCM10022218_21860</name>
</gene>